<reference evidence="2 3" key="1">
    <citation type="submission" date="2023-01" db="EMBL/GenBank/DDBJ databases">
        <title>Analysis of 21 Apiospora genomes using comparative genomics revels a genus with tremendous synthesis potential of carbohydrate active enzymes and secondary metabolites.</title>
        <authorList>
            <person name="Sorensen T."/>
        </authorList>
    </citation>
    <scope>NUCLEOTIDE SEQUENCE [LARGE SCALE GENOMIC DNA]</scope>
    <source>
        <strain evidence="2 3">CBS 83171</strain>
    </source>
</reference>
<organism evidence="2 3">
    <name type="scientific">Apiospora saccharicola</name>
    <dbReference type="NCBI Taxonomy" id="335842"/>
    <lineage>
        <taxon>Eukaryota</taxon>
        <taxon>Fungi</taxon>
        <taxon>Dikarya</taxon>
        <taxon>Ascomycota</taxon>
        <taxon>Pezizomycotina</taxon>
        <taxon>Sordariomycetes</taxon>
        <taxon>Xylariomycetidae</taxon>
        <taxon>Amphisphaeriales</taxon>
        <taxon>Apiosporaceae</taxon>
        <taxon>Apiospora</taxon>
    </lineage>
</organism>
<keyword evidence="3" id="KW-1185">Reference proteome</keyword>
<feature type="compositionally biased region" description="Basic and acidic residues" evidence="1">
    <location>
        <begin position="177"/>
        <end position="186"/>
    </location>
</feature>
<protein>
    <submittedName>
        <fullName evidence="2">Uncharacterized protein</fullName>
    </submittedName>
</protein>
<evidence type="ECO:0000313" key="3">
    <source>
        <dbReference type="Proteomes" id="UP001446871"/>
    </source>
</evidence>
<gene>
    <name evidence="2" type="ORF">PG996_005119</name>
</gene>
<evidence type="ECO:0000313" key="2">
    <source>
        <dbReference type="EMBL" id="KAK8071771.1"/>
    </source>
</evidence>
<feature type="compositionally biased region" description="Basic and acidic residues" evidence="1">
    <location>
        <begin position="53"/>
        <end position="66"/>
    </location>
</feature>
<feature type="compositionally biased region" description="Gly residues" evidence="1">
    <location>
        <begin position="26"/>
        <end position="43"/>
    </location>
</feature>
<feature type="compositionally biased region" description="Basic residues" evidence="1">
    <location>
        <begin position="189"/>
        <end position="200"/>
    </location>
</feature>
<name>A0ABR1VKK7_9PEZI</name>
<feature type="compositionally biased region" description="Acidic residues" evidence="1">
    <location>
        <begin position="67"/>
        <end position="78"/>
    </location>
</feature>
<dbReference type="Proteomes" id="UP001446871">
    <property type="component" value="Unassembled WGS sequence"/>
</dbReference>
<comment type="caution">
    <text evidence="2">The sequence shown here is derived from an EMBL/GenBank/DDBJ whole genome shotgun (WGS) entry which is preliminary data.</text>
</comment>
<evidence type="ECO:0000256" key="1">
    <source>
        <dbReference type="SAM" id="MobiDB-lite"/>
    </source>
</evidence>
<feature type="region of interest" description="Disordered" evidence="1">
    <location>
        <begin position="1"/>
        <end position="264"/>
    </location>
</feature>
<dbReference type="EMBL" id="JAQQWM010000003">
    <property type="protein sequence ID" value="KAK8071771.1"/>
    <property type="molecule type" value="Genomic_DNA"/>
</dbReference>
<sequence length="264" mass="28427">MKTKHRARMTGRIAPKPNILSRNRGGKAGNNRGGGQCGTPGGTRRGKQPLSTPKDEPNEQDPKEELNEQESESEDQEVEMPSTSTGPTIPRAGRMATKMRAIPVPAIVETLALPQQKRGTKRGASESEVKAESDDEDNQPAPKAPRRGETAELSKPQMEQADDKKKAVSSETSGAKKASDSEESTMKQHVQHAHRTRGNTHSHQAGPSVLAALAAGHVSKGSVWPGAHQESGQQEARQRAIAARRKGGVPPPKEDEQLDDDEDE</sequence>
<accession>A0ABR1VKK7</accession>
<proteinExistence type="predicted"/>
<feature type="compositionally biased region" description="Basic and acidic residues" evidence="1">
    <location>
        <begin position="123"/>
        <end position="132"/>
    </location>
</feature>